<accession>A0A5N6KA72</accession>
<feature type="region of interest" description="Disordered" evidence="1">
    <location>
        <begin position="76"/>
        <end position="101"/>
    </location>
</feature>
<sequence length="259" mass="29608">MNRINTYFLFSSLLFCSVLFISFHGSSTSDISQVHLISLLSVALLTSFYDWCRVQLFTAINAINAINLLNSTNHPSSKYHSPHPPPLQTQSSINTVPKTRSKANSNNMAEFIVNLLEMGVTNFYRNATGAFQEMKTMELQKWIRIIAVVGAYLLIRPYFIKLGAKKQEAEYAKARAEHAQKKEKEKHIGANSFRDSVKISEDTDSEDGAKANSSDVKWGGKARKKQRQTIRKILDQEEKLRREQQEDDEDKDIQEFLRD</sequence>
<dbReference type="Proteomes" id="UP000326757">
    <property type="component" value="Unassembled WGS sequence"/>
</dbReference>
<dbReference type="PANTHER" id="PTHR28199:SF1">
    <property type="entry name" value="PROCESSING OF GAS1 AND ALP PROTEIN 2"/>
    <property type="match status" value="1"/>
</dbReference>
<dbReference type="OrthoDB" id="4227028at2759"/>
<feature type="compositionally biased region" description="Basic and acidic residues" evidence="1">
    <location>
        <begin position="232"/>
        <end position="244"/>
    </location>
</feature>
<feature type="region of interest" description="Disordered" evidence="1">
    <location>
        <begin position="178"/>
        <end position="259"/>
    </location>
</feature>
<feature type="transmembrane region" description="Helical" evidence="2">
    <location>
        <begin position="7"/>
        <end position="25"/>
    </location>
</feature>
<evidence type="ECO:0000313" key="3">
    <source>
        <dbReference type="EMBL" id="KAB8300065.1"/>
    </source>
</evidence>
<comment type="caution">
    <text evidence="3">The sequence shown here is derived from an EMBL/GenBank/DDBJ whole genome shotgun (WGS) entry which is preliminary data.</text>
</comment>
<keyword evidence="2" id="KW-1133">Transmembrane helix</keyword>
<proteinExistence type="predicted"/>
<keyword evidence="4" id="KW-1185">Reference proteome</keyword>
<dbReference type="AlphaFoldDB" id="A0A5N6KA72"/>
<dbReference type="GO" id="GO:0015031">
    <property type="term" value="P:protein transport"/>
    <property type="evidence" value="ECO:0007669"/>
    <property type="project" value="TreeGrafter"/>
</dbReference>
<reference evidence="3 4" key="1">
    <citation type="submission" date="2019-06" db="EMBL/GenBank/DDBJ databases">
        <title>Genome Sequence of the Brown Rot Fungal Pathogen Monilinia laxa.</title>
        <authorList>
            <person name="De Miccolis Angelini R.M."/>
            <person name="Landi L."/>
            <person name="Abate D."/>
            <person name="Pollastro S."/>
            <person name="Romanazzi G."/>
            <person name="Faretra F."/>
        </authorList>
    </citation>
    <scope>NUCLEOTIDE SEQUENCE [LARGE SCALE GENOMIC DNA]</scope>
    <source>
        <strain evidence="3 4">Mlax316</strain>
    </source>
</reference>
<feature type="transmembrane region" description="Helical" evidence="2">
    <location>
        <begin position="142"/>
        <end position="159"/>
    </location>
</feature>
<keyword evidence="2" id="KW-0472">Membrane</keyword>
<evidence type="ECO:0000256" key="2">
    <source>
        <dbReference type="SAM" id="Phobius"/>
    </source>
</evidence>
<dbReference type="PANTHER" id="PTHR28199">
    <property type="entry name" value="PROCESSING OF GAS1 AND ALP PROTEIN 2"/>
    <property type="match status" value="1"/>
</dbReference>
<feature type="compositionally biased region" description="Basic residues" evidence="1">
    <location>
        <begin position="220"/>
        <end position="230"/>
    </location>
</feature>
<name>A0A5N6KA72_MONLA</name>
<feature type="compositionally biased region" description="Polar residues" evidence="1">
    <location>
        <begin position="88"/>
        <end position="101"/>
    </location>
</feature>
<feature type="compositionally biased region" description="Basic and acidic residues" evidence="1">
    <location>
        <begin position="178"/>
        <end position="188"/>
    </location>
</feature>
<feature type="transmembrane region" description="Helical" evidence="2">
    <location>
        <begin position="31"/>
        <end position="49"/>
    </location>
</feature>
<dbReference type="EMBL" id="VIGI01000005">
    <property type="protein sequence ID" value="KAB8300065.1"/>
    <property type="molecule type" value="Genomic_DNA"/>
</dbReference>
<keyword evidence="2" id="KW-0812">Transmembrane</keyword>
<protein>
    <submittedName>
        <fullName evidence="3">Uncharacterized protein</fullName>
    </submittedName>
</protein>
<evidence type="ECO:0000256" key="1">
    <source>
        <dbReference type="SAM" id="MobiDB-lite"/>
    </source>
</evidence>
<dbReference type="Pfam" id="PF07543">
    <property type="entry name" value="PGA2"/>
    <property type="match status" value="1"/>
</dbReference>
<dbReference type="InterPro" id="IPR011431">
    <property type="entry name" value="Trafficking_Pga2"/>
</dbReference>
<gene>
    <name evidence="3" type="ORF">EYC80_000300</name>
</gene>
<evidence type="ECO:0000313" key="4">
    <source>
        <dbReference type="Proteomes" id="UP000326757"/>
    </source>
</evidence>
<organism evidence="3 4">
    <name type="scientific">Monilinia laxa</name>
    <name type="common">Brown rot fungus</name>
    <name type="synonym">Sclerotinia laxa</name>
    <dbReference type="NCBI Taxonomy" id="61186"/>
    <lineage>
        <taxon>Eukaryota</taxon>
        <taxon>Fungi</taxon>
        <taxon>Dikarya</taxon>
        <taxon>Ascomycota</taxon>
        <taxon>Pezizomycotina</taxon>
        <taxon>Leotiomycetes</taxon>
        <taxon>Helotiales</taxon>
        <taxon>Sclerotiniaceae</taxon>
        <taxon>Monilinia</taxon>
    </lineage>
</organism>